<accession>A0A327WLA8</accession>
<evidence type="ECO:0000313" key="2">
    <source>
        <dbReference type="Proteomes" id="UP000248790"/>
    </source>
</evidence>
<comment type="caution">
    <text evidence="1">The sequence shown here is derived from an EMBL/GenBank/DDBJ whole genome shotgun (WGS) entry which is preliminary data.</text>
</comment>
<reference evidence="1 2" key="1">
    <citation type="submission" date="2018-06" db="EMBL/GenBank/DDBJ databases">
        <title>Genomic Encyclopedia of Archaeal and Bacterial Type Strains, Phase II (KMG-II): from individual species to whole genera.</title>
        <authorList>
            <person name="Goeker M."/>
        </authorList>
    </citation>
    <scope>NUCLEOTIDE SEQUENCE [LARGE SCALE GENOMIC DNA]</scope>
    <source>
        <strain evidence="1 2">DSM 21851</strain>
    </source>
</reference>
<dbReference type="Proteomes" id="UP000248790">
    <property type="component" value="Unassembled WGS sequence"/>
</dbReference>
<evidence type="ECO:0000313" key="1">
    <source>
        <dbReference type="EMBL" id="RAJ91086.1"/>
    </source>
</evidence>
<gene>
    <name evidence="1" type="ORF">LX87_05303</name>
</gene>
<keyword evidence="2" id="KW-1185">Reference proteome</keyword>
<dbReference type="EMBL" id="QLMC01000009">
    <property type="protein sequence ID" value="RAJ91086.1"/>
    <property type="molecule type" value="Genomic_DNA"/>
</dbReference>
<protein>
    <submittedName>
        <fullName evidence="1">Uncharacterized protein</fullName>
    </submittedName>
</protein>
<dbReference type="AlphaFoldDB" id="A0A327WLA8"/>
<name>A0A327WLA8_LARAB</name>
<sequence>MAASLKYLNTVRSKPGVTLKTYTVQRFDPRRFYDKMYRVPIP</sequence>
<proteinExistence type="predicted"/>
<organism evidence="1 2">
    <name type="scientific">Larkinella arboricola</name>
    <dbReference type="NCBI Taxonomy" id="643671"/>
    <lineage>
        <taxon>Bacteria</taxon>
        <taxon>Pseudomonadati</taxon>
        <taxon>Bacteroidota</taxon>
        <taxon>Cytophagia</taxon>
        <taxon>Cytophagales</taxon>
        <taxon>Spirosomataceae</taxon>
        <taxon>Larkinella</taxon>
    </lineage>
</organism>